<evidence type="ECO:0000313" key="1">
    <source>
        <dbReference type="EMBL" id="KOG01076.1"/>
    </source>
</evidence>
<reference evidence="1" key="1">
    <citation type="submission" date="2015-07" db="EMBL/GenBank/DDBJ databases">
        <title>MeaNS - Measles Nucleotide Surveillance Program.</title>
        <authorList>
            <person name="Tran T."/>
            <person name="Druce J."/>
        </authorList>
    </citation>
    <scope>NUCLEOTIDE SEQUENCE</scope>
    <source>
        <strain evidence="1">UCB-OBI-ISO-001</strain>
        <tissue evidence="1">Gonad</tissue>
    </source>
</reference>
<proteinExistence type="predicted"/>
<organism evidence="1">
    <name type="scientific">Octopus bimaculoides</name>
    <name type="common">California two-spotted octopus</name>
    <dbReference type="NCBI Taxonomy" id="37653"/>
    <lineage>
        <taxon>Eukaryota</taxon>
        <taxon>Metazoa</taxon>
        <taxon>Spiralia</taxon>
        <taxon>Lophotrochozoa</taxon>
        <taxon>Mollusca</taxon>
        <taxon>Cephalopoda</taxon>
        <taxon>Coleoidea</taxon>
        <taxon>Octopodiformes</taxon>
        <taxon>Octopoda</taxon>
        <taxon>Incirrata</taxon>
        <taxon>Octopodidae</taxon>
        <taxon>Octopus</taxon>
    </lineage>
</organism>
<protein>
    <submittedName>
        <fullName evidence="1">Uncharacterized protein</fullName>
    </submittedName>
</protein>
<dbReference type="EMBL" id="KQ415666">
    <property type="protein sequence ID" value="KOG01076.1"/>
    <property type="molecule type" value="Genomic_DNA"/>
</dbReference>
<dbReference type="AlphaFoldDB" id="A0A0L8IHY4"/>
<gene>
    <name evidence="1" type="ORF">OCBIM_22002470mg</name>
</gene>
<sequence length="89" mass="10450">MHCCIFLNICTREAVNPTSFLLFWQSFKVNKVRFMVLVSAPCSYNKFISLASDLSEKKGKTYLNLKRKQKMHLFQGKISIYSLSEERYT</sequence>
<accession>A0A0L8IHY4</accession>
<name>A0A0L8IHY4_OCTBM</name>